<keyword evidence="1" id="KW-0812">Transmembrane</keyword>
<evidence type="ECO:0000313" key="2">
    <source>
        <dbReference type="EMBL" id="KZV84616.1"/>
    </source>
</evidence>
<dbReference type="Proteomes" id="UP000077266">
    <property type="component" value="Unassembled WGS sequence"/>
</dbReference>
<organism evidence="2 3">
    <name type="scientific">Exidia glandulosa HHB12029</name>
    <dbReference type="NCBI Taxonomy" id="1314781"/>
    <lineage>
        <taxon>Eukaryota</taxon>
        <taxon>Fungi</taxon>
        <taxon>Dikarya</taxon>
        <taxon>Basidiomycota</taxon>
        <taxon>Agaricomycotina</taxon>
        <taxon>Agaricomycetes</taxon>
        <taxon>Auriculariales</taxon>
        <taxon>Exidiaceae</taxon>
        <taxon>Exidia</taxon>
    </lineage>
</organism>
<protein>
    <submittedName>
        <fullName evidence="2">Uncharacterized protein</fullName>
    </submittedName>
</protein>
<name>A0A165DIH2_EXIGL</name>
<keyword evidence="3" id="KW-1185">Reference proteome</keyword>
<dbReference type="AlphaFoldDB" id="A0A165DIH2"/>
<evidence type="ECO:0000256" key="1">
    <source>
        <dbReference type="SAM" id="Phobius"/>
    </source>
</evidence>
<evidence type="ECO:0000313" key="3">
    <source>
        <dbReference type="Proteomes" id="UP000077266"/>
    </source>
</evidence>
<dbReference type="OrthoDB" id="2745518at2759"/>
<proteinExistence type="predicted"/>
<feature type="transmembrane region" description="Helical" evidence="1">
    <location>
        <begin position="12"/>
        <end position="32"/>
    </location>
</feature>
<dbReference type="EMBL" id="KV426217">
    <property type="protein sequence ID" value="KZV84616.1"/>
    <property type="molecule type" value="Genomic_DNA"/>
</dbReference>
<keyword evidence="1" id="KW-0472">Membrane</keyword>
<gene>
    <name evidence="2" type="ORF">EXIGLDRAFT_282758</name>
</gene>
<reference evidence="2 3" key="1">
    <citation type="journal article" date="2016" name="Mol. Biol. Evol.">
        <title>Comparative Genomics of Early-Diverging Mushroom-Forming Fungi Provides Insights into the Origins of Lignocellulose Decay Capabilities.</title>
        <authorList>
            <person name="Nagy L.G."/>
            <person name="Riley R."/>
            <person name="Tritt A."/>
            <person name="Adam C."/>
            <person name="Daum C."/>
            <person name="Floudas D."/>
            <person name="Sun H."/>
            <person name="Yadav J.S."/>
            <person name="Pangilinan J."/>
            <person name="Larsson K.H."/>
            <person name="Matsuura K."/>
            <person name="Barry K."/>
            <person name="Labutti K."/>
            <person name="Kuo R."/>
            <person name="Ohm R.A."/>
            <person name="Bhattacharya S.S."/>
            <person name="Shirouzu T."/>
            <person name="Yoshinaga Y."/>
            <person name="Martin F.M."/>
            <person name="Grigoriev I.V."/>
            <person name="Hibbett D.S."/>
        </authorList>
    </citation>
    <scope>NUCLEOTIDE SEQUENCE [LARGE SCALE GENOMIC DNA]</scope>
    <source>
        <strain evidence="2 3">HHB12029</strain>
    </source>
</reference>
<keyword evidence="1" id="KW-1133">Transmembrane helix</keyword>
<dbReference type="InParanoid" id="A0A165DIH2"/>
<accession>A0A165DIH2</accession>
<sequence>MPSLQRLLVEMLYVALTAIVHLGAALLSYTHLYTIDQPHPDTIHRRVLENSLDPEILAAAVRSIRIRAWMPTCHHTSMQDIFEIIRTDFQEDKMGKQRITDAEYCQLVERSRICDELEVVYSRWCATVFSVVVDRSRP</sequence>